<dbReference type="PANTHER" id="PTHR34293:SF1">
    <property type="entry name" value="HTH-TYPE TRANSCRIPTIONAL REGULATOR TRMBL2"/>
    <property type="match status" value="1"/>
</dbReference>
<name>A0A9Q4L838_9EURY</name>
<dbReference type="RefSeq" id="WP_277523914.1">
    <property type="nucleotide sequence ID" value="NZ_JAMQOT010000008.1"/>
</dbReference>
<dbReference type="Pfam" id="PF01978">
    <property type="entry name" value="TrmB"/>
    <property type="match status" value="1"/>
</dbReference>
<dbReference type="SUPFAM" id="SSF46785">
    <property type="entry name" value="Winged helix' DNA-binding domain"/>
    <property type="match status" value="1"/>
</dbReference>
<accession>A0A9Q4L838</accession>
<dbReference type="Gene3D" id="1.10.10.10">
    <property type="entry name" value="Winged helix-like DNA-binding domain superfamily/Winged helix DNA-binding domain"/>
    <property type="match status" value="1"/>
</dbReference>
<evidence type="ECO:0000313" key="3">
    <source>
        <dbReference type="Proteomes" id="UP001154061"/>
    </source>
</evidence>
<evidence type="ECO:0000313" key="2">
    <source>
        <dbReference type="EMBL" id="MDF9747695.1"/>
    </source>
</evidence>
<sequence length="266" mass="29894">MSNAEEAVSALEGLGLTEYEARCFVALVRISTGTAKEISQVADIPRSRVYDTIERLDRKGLVSVQQTEPRQYKAVSVETACRRIREDYDSRINAAERSLGQLEEPDSKDDEGMWAITQKEHVTERVVRFLEEAEETIHYLVPATEVVDRPILDGLQSAADRGVSVYIEVPTRDDREEFAAVVPDADVVVAPDLETTSTVHDEWPAQLLMVDQEAIVAAGVKESDLPDVVNEMAVWTYGRDHGFAVWTRELLDDRLAERDEDRTTDD</sequence>
<comment type="caution">
    <text evidence="2">The sequence shown here is derived from an EMBL/GenBank/DDBJ whole genome shotgun (WGS) entry which is preliminary data.</text>
</comment>
<organism evidence="2 3">
    <name type="scientific">Natrinema salsiterrestre</name>
    <dbReference type="NCBI Taxonomy" id="2950540"/>
    <lineage>
        <taxon>Archaea</taxon>
        <taxon>Methanobacteriati</taxon>
        <taxon>Methanobacteriota</taxon>
        <taxon>Stenosarchaea group</taxon>
        <taxon>Halobacteria</taxon>
        <taxon>Halobacteriales</taxon>
        <taxon>Natrialbaceae</taxon>
        <taxon>Natrinema</taxon>
    </lineage>
</organism>
<keyword evidence="3" id="KW-1185">Reference proteome</keyword>
<dbReference type="InterPro" id="IPR036390">
    <property type="entry name" value="WH_DNA-bd_sf"/>
</dbReference>
<proteinExistence type="predicted"/>
<dbReference type="AlphaFoldDB" id="A0A9Q4L838"/>
<reference evidence="2" key="1">
    <citation type="submission" date="2022-06" db="EMBL/GenBank/DDBJ databases">
        <title>Natrinema sp. a new haloarchaeum isolate from saline soil.</title>
        <authorList>
            <person name="Strakova D."/>
            <person name="Galisteo C."/>
            <person name="Sanchez-Porro C."/>
            <person name="Ventosa A."/>
        </authorList>
    </citation>
    <scope>NUCLEOTIDE SEQUENCE</scope>
    <source>
        <strain evidence="2">S1CR25-10</strain>
    </source>
</reference>
<evidence type="ECO:0000259" key="1">
    <source>
        <dbReference type="Pfam" id="PF01978"/>
    </source>
</evidence>
<dbReference type="InterPro" id="IPR036388">
    <property type="entry name" value="WH-like_DNA-bd_sf"/>
</dbReference>
<dbReference type="InterPro" id="IPR002831">
    <property type="entry name" value="Tscrpt_reg_TrmB_N"/>
</dbReference>
<dbReference type="Proteomes" id="UP001154061">
    <property type="component" value="Unassembled WGS sequence"/>
</dbReference>
<dbReference type="PANTHER" id="PTHR34293">
    <property type="entry name" value="HTH-TYPE TRANSCRIPTIONAL REGULATOR TRMBL2"/>
    <property type="match status" value="1"/>
</dbReference>
<protein>
    <submittedName>
        <fullName evidence="2">TrmB family transcriptional regulator</fullName>
    </submittedName>
</protein>
<feature type="domain" description="Transcription regulator TrmB N-terminal" evidence="1">
    <location>
        <begin position="11"/>
        <end position="78"/>
    </location>
</feature>
<gene>
    <name evidence="2" type="ORF">NDI89_19125</name>
</gene>
<dbReference type="InterPro" id="IPR051797">
    <property type="entry name" value="TrmB-like"/>
</dbReference>
<dbReference type="SUPFAM" id="SSF56024">
    <property type="entry name" value="Phospholipase D/nuclease"/>
    <property type="match status" value="1"/>
</dbReference>
<dbReference type="EMBL" id="JAMQOT010000008">
    <property type="protein sequence ID" value="MDF9747695.1"/>
    <property type="molecule type" value="Genomic_DNA"/>
</dbReference>